<accession>A0A5J6MR83</accession>
<dbReference type="KEGG" id="htq:FRZ44_49520"/>
<keyword evidence="1" id="KW-0812">Transmembrane</keyword>
<dbReference type="SMART" id="SM01080">
    <property type="entry name" value="CHASE2"/>
    <property type="match status" value="1"/>
</dbReference>
<evidence type="ECO:0000313" key="3">
    <source>
        <dbReference type="EMBL" id="QEX19637.1"/>
    </source>
</evidence>
<dbReference type="CDD" id="cd07302">
    <property type="entry name" value="CHD"/>
    <property type="match status" value="1"/>
</dbReference>
<gene>
    <name evidence="3" type="ORF">FRZ44_49520</name>
</gene>
<evidence type="ECO:0000313" key="4">
    <source>
        <dbReference type="Proteomes" id="UP000326202"/>
    </source>
</evidence>
<sequence>MKRWLDLLIPFALLLAALVLRVEEGPGIERLRNLVFDSYQRFQPRPYADAGVTIVDIDEESLAQIGQWPWPRSKLAELVTKLGQQGAAAIALDIILAEPDRTGPQNLIKLWPGNSDLDAVKDTILKLPDPDTALAQALASGPTVVGVLLVNRETPINDSNPLPVIAGFTNAGDDPRLFLIPYSGAVRPLPIFEKAAAGYGSVNVELDADGTVRRLPVATTLNDKLVPSFAAEVLRVAQGVPSYVIKASGASSEYSMGNTKTGIVAVKIGRLIVPTDKDGTVFLYDSGHRPERFVPAWQVLAGTNDASKIDGHLVVIGSSSEGLKDLKPTPIAATMSGVEVIAQILEQMTTGNFLKRPDWAKGAELLFLLLFGSALIVIARRFTAIGGAVVGLLGSAAAIGASWFAFTRYGWLVDPIFPVAVATVLYMTTTFLGYLRTEGEKRFIRDVFSQMMSPILVEKLASQPEPPKLGGELRELTVMFSDLQGFTSIAEGLAPQDLTRLINRFMTPMARVIQDDHAGTIDKFMGDAIMAFWNAPLDVPDHPRRAVEAALGMREALVAINAELAREAAEKGEGPMGLAFGIGINTGPCSVGYMGSEQRKAYTTIGDAVNLASRLEGLTRLYGVDCVLGDSTAQAVQPAPGNAPVFALLEVDLVRVKGKQRPEPVHALIGDGALAASEPFRGLSALHKTMIQAYRAQDWDGAAAALAQLHHETERHFPRLMPLYALYERRIAGYRQTPPAQPWDGVYDALGKTG</sequence>
<evidence type="ECO:0000256" key="1">
    <source>
        <dbReference type="SAM" id="Phobius"/>
    </source>
</evidence>
<feature type="domain" description="Guanylate cyclase" evidence="2">
    <location>
        <begin position="477"/>
        <end position="616"/>
    </location>
</feature>
<dbReference type="Gene3D" id="3.30.70.1230">
    <property type="entry name" value="Nucleotide cyclase"/>
    <property type="match status" value="1"/>
</dbReference>
<organism evidence="3 4">
    <name type="scientific">Hypericibacter terrae</name>
    <dbReference type="NCBI Taxonomy" id="2602015"/>
    <lineage>
        <taxon>Bacteria</taxon>
        <taxon>Pseudomonadati</taxon>
        <taxon>Pseudomonadota</taxon>
        <taxon>Alphaproteobacteria</taxon>
        <taxon>Rhodospirillales</taxon>
        <taxon>Dongiaceae</taxon>
        <taxon>Hypericibacter</taxon>
    </lineage>
</organism>
<dbReference type="RefSeq" id="WP_151179688.1">
    <property type="nucleotide sequence ID" value="NZ_CP042906.1"/>
</dbReference>
<dbReference type="InterPro" id="IPR001054">
    <property type="entry name" value="A/G_cyclase"/>
</dbReference>
<feature type="transmembrane region" description="Helical" evidence="1">
    <location>
        <begin position="416"/>
        <end position="435"/>
    </location>
</feature>
<dbReference type="GO" id="GO:0035556">
    <property type="term" value="P:intracellular signal transduction"/>
    <property type="evidence" value="ECO:0007669"/>
    <property type="project" value="InterPro"/>
</dbReference>
<feature type="transmembrane region" description="Helical" evidence="1">
    <location>
        <begin position="359"/>
        <end position="378"/>
    </location>
</feature>
<protein>
    <submittedName>
        <fullName evidence="3">Guanylate cyclase</fullName>
    </submittedName>
</protein>
<dbReference type="OrthoDB" id="9762462at2"/>
<dbReference type="SUPFAM" id="SSF55073">
    <property type="entry name" value="Nucleotide cyclase"/>
    <property type="match status" value="1"/>
</dbReference>
<dbReference type="InterPro" id="IPR029787">
    <property type="entry name" value="Nucleotide_cyclase"/>
</dbReference>
<dbReference type="PANTHER" id="PTHR43081:SF1">
    <property type="entry name" value="ADENYLATE CYCLASE, TERMINAL-DIFFERENTIATION SPECIFIC"/>
    <property type="match status" value="1"/>
</dbReference>
<keyword evidence="1" id="KW-1133">Transmembrane helix</keyword>
<dbReference type="PANTHER" id="PTHR43081">
    <property type="entry name" value="ADENYLATE CYCLASE, TERMINAL-DIFFERENTIATION SPECIFIC-RELATED"/>
    <property type="match status" value="1"/>
</dbReference>
<dbReference type="AlphaFoldDB" id="A0A5J6MR83"/>
<reference evidence="3 4" key="1">
    <citation type="submission" date="2019-08" db="EMBL/GenBank/DDBJ databases">
        <title>Hyperibacter terrae gen. nov., sp. nov. and Hyperibacter viscosus sp. nov., two new members in the family Rhodospirillaceae isolated from the rhizosphere of Hypericum perforatum.</title>
        <authorList>
            <person name="Noviana Z."/>
        </authorList>
    </citation>
    <scope>NUCLEOTIDE SEQUENCE [LARGE SCALE GENOMIC DNA]</scope>
    <source>
        <strain evidence="3 4">R5913</strain>
    </source>
</reference>
<dbReference type="GO" id="GO:0006171">
    <property type="term" value="P:cAMP biosynthetic process"/>
    <property type="evidence" value="ECO:0007669"/>
    <property type="project" value="TreeGrafter"/>
</dbReference>
<evidence type="ECO:0000259" key="2">
    <source>
        <dbReference type="PROSITE" id="PS50125"/>
    </source>
</evidence>
<keyword evidence="1" id="KW-0472">Membrane</keyword>
<dbReference type="Pfam" id="PF05226">
    <property type="entry name" value="CHASE2"/>
    <property type="match status" value="1"/>
</dbReference>
<dbReference type="PROSITE" id="PS50125">
    <property type="entry name" value="GUANYLATE_CYCLASE_2"/>
    <property type="match status" value="1"/>
</dbReference>
<dbReference type="EMBL" id="CP042906">
    <property type="protein sequence ID" value="QEX19637.1"/>
    <property type="molecule type" value="Genomic_DNA"/>
</dbReference>
<proteinExistence type="predicted"/>
<dbReference type="Proteomes" id="UP000326202">
    <property type="component" value="Chromosome"/>
</dbReference>
<keyword evidence="4" id="KW-1185">Reference proteome</keyword>
<dbReference type="InterPro" id="IPR050697">
    <property type="entry name" value="Adenylyl/Guanylyl_Cyclase_3/4"/>
</dbReference>
<dbReference type="Pfam" id="PF00211">
    <property type="entry name" value="Guanylate_cyc"/>
    <property type="match status" value="1"/>
</dbReference>
<dbReference type="GO" id="GO:0004016">
    <property type="term" value="F:adenylate cyclase activity"/>
    <property type="evidence" value="ECO:0007669"/>
    <property type="project" value="UniProtKB-ARBA"/>
</dbReference>
<dbReference type="SMART" id="SM00044">
    <property type="entry name" value="CYCc"/>
    <property type="match status" value="1"/>
</dbReference>
<dbReference type="InterPro" id="IPR007890">
    <property type="entry name" value="CHASE2"/>
</dbReference>
<feature type="transmembrane region" description="Helical" evidence="1">
    <location>
        <begin position="385"/>
        <end position="404"/>
    </location>
</feature>
<name>A0A5J6MR83_9PROT</name>